<dbReference type="Gene3D" id="3.40.430.10">
    <property type="entry name" value="Dihydrofolate Reductase, subunit A"/>
    <property type="match status" value="1"/>
</dbReference>
<reference evidence="2 3" key="1">
    <citation type="submission" date="2019-05" db="EMBL/GenBank/DDBJ databases">
        <title>Kocuria coralli sp. nov., a novel actinobacterium isolated from coral reef seawater.</title>
        <authorList>
            <person name="Li J."/>
        </authorList>
    </citation>
    <scope>NUCLEOTIDE SEQUENCE [LARGE SCALE GENOMIC DNA]</scope>
    <source>
        <strain evidence="2 3">SCSIO 13007</strain>
    </source>
</reference>
<sequence>MGTLSYTTAMSVDGYVADASGDFQWSAPDEEVFQFHIDRMAAVSTEVLGRNTYRLMSYWESEPEDDPWGPLEREFARRWQNLTHIVASSTLTQEDLTSDRVRLVADLGLDDLERIVEEASGEVEIFGPTTASAAIRAGMVKDFRFFIVPKVVGGGLRALPDDADLDLSLADHRVFGNGTAYLHYQAR</sequence>
<evidence type="ECO:0000313" key="2">
    <source>
        <dbReference type="EMBL" id="KAA9395465.1"/>
    </source>
</evidence>
<gene>
    <name evidence="2" type="ORF">FCK90_00050</name>
</gene>
<dbReference type="RefSeq" id="WP_158032275.1">
    <property type="nucleotide sequence ID" value="NZ_ML708610.1"/>
</dbReference>
<organism evidence="2 3">
    <name type="scientific">Kocuria coralli</name>
    <dbReference type="NCBI Taxonomy" id="1461025"/>
    <lineage>
        <taxon>Bacteria</taxon>
        <taxon>Bacillati</taxon>
        <taxon>Actinomycetota</taxon>
        <taxon>Actinomycetes</taxon>
        <taxon>Micrococcales</taxon>
        <taxon>Micrococcaceae</taxon>
        <taxon>Kocuria</taxon>
    </lineage>
</organism>
<keyword evidence="3" id="KW-1185">Reference proteome</keyword>
<dbReference type="Pfam" id="PF01872">
    <property type="entry name" value="RibD_C"/>
    <property type="match status" value="1"/>
</dbReference>
<dbReference type="InterPro" id="IPR024072">
    <property type="entry name" value="DHFR-like_dom_sf"/>
</dbReference>
<dbReference type="Proteomes" id="UP000325957">
    <property type="component" value="Unassembled WGS sequence"/>
</dbReference>
<proteinExistence type="predicted"/>
<dbReference type="AlphaFoldDB" id="A0A5J5L2M6"/>
<name>A0A5J5L2M6_9MICC</name>
<evidence type="ECO:0000259" key="1">
    <source>
        <dbReference type="Pfam" id="PF01872"/>
    </source>
</evidence>
<feature type="domain" description="Bacterial bifunctional deaminase-reductase C-terminal" evidence="1">
    <location>
        <begin position="5"/>
        <end position="180"/>
    </location>
</feature>
<dbReference type="GO" id="GO:0009231">
    <property type="term" value="P:riboflavin biosynthetic process"/>
    <property type="evidence" value="ECO:0007669"/>
    <property type="project" value="InterPro"/>
</dbReference>
<dbReference type="GO" id="GO:0008703">
    <property type="term" value="F:5-amino-6-(5-phosphoribosylamino)uracil reductase activity"/>
    <property type="evidence" value="ECO:0007669"/>
    <property type="project" value="InterPro"/>
</dbReference>
<accession>A0A5J5L2M6</accession>
<dbReference type="OrthoDB" id="7949219at2"/>
<comment type="caution">
    <text evidence="2">The sequence shown here is derived from an EMBL/GenBank/DDBJ whole genome shotgun (WGS) entry which is preliminary data.</text>
</comment>
<dbReference type="SUPFAM" id="SSF53597">
    <property type="entry name" value="Dihydrofolate reductase-like"/>
    <property type="match status" value="1"/>
</dbReference>
<dbReference type="InterPro" id="IPR002734">
    <property type="entry name" value="RibDG_C"/>
</dbReference>
<dbReference type="EMBL" id="SZWF01000001">
    <property type="protein sequence ID" value="KAA9395465.1"/>
    <property type="molecule type" value="Genomic_DNA"/>
</dbReference>
<protein>
    <submittedName>
        <fullName evidence="2">Deaminase</fullName>
    </submittedName>
</protein>
<evidence type="ECO:0000313" key="3">
    <source>
        <dbReference type="Proteomes" id="UP000325957"/>
    </source>
</evidence>